<organism evidence="2 3">
    <name type="scientific">Oryza sativa subsp. japonica</name>
    <name type="common">Rice</name>
    <dbReference type="NCBI Taxonomy" id="39947"/>
    <lineage>
        <taxon>Eukaryota</taxon>
        <taxon>Viridiplantae</taxon>
        <taxon>Streptophyta</taxon>
        <taxon>Embryophyta</taxon>
        <taxon>Tracheophyta</taxon>
        <taxon>Spermatophyta</taxon>
        <taxon>Magnoliopsida</taxon>
        <taxon>Liliopsida</taxon>
        <taxon>Poales</taxon>
        <taxon>Poaceae</taxon>
        <taxon>BOP clade</taxon>
        <taxon>Oryzoideae</taxon>
        <taxon>Oryzeae</taxon>
        <taxon>Oryzinae</taxon>
        <taxon>Oryza</taxon>
        <taxon>Oryza sativa</taxon>
    </lineage>
</organism>
<reference evidence="2 3" key="2">
    <citation type="journal article" date="2013" name="Plant Cell Physiol.">
        <title>Rice Annotation Project Database (RAP-DB): an integrative and interactive database for rice genomics.</title>
        <authorList>
            <person name="Sakai H."/>
            <person name="Lee S.S."/>
            <person name="Tanaka T."/>
            <person name="Numa H."/>
            <person name="Kim J."/>
            <person name="Kawahara Y."/>
            <person name="Wakimoto H."/>
            <person name="Yang C.C."/>
            <person name="Iwamoto M."/>
            <person name="Abe T."/>
            <person name="Yamada Y."/>
            <person name="Muto A."/>
            <person name="Inokuchi H."/>
            <person name="Ikemura T."/>
            <person name="Matsumoto T."/>
            <person name="Sasaki T."/>
            <person name="Itoh T."/>
        </authorList>
    </citation>
    <scope>NUCLEOTIDE SEQUENCE [LARGE SCALE GENOMIC DNA]</scope>
    <source>
        <strain evidence="3">cv. Nipponbare</strain>
    </source>
</reference>
<evidence type="ECO:0000313" key="2">
    <source>
        <dbReference type="EMBL" id="BAT11877.1"/>
    </source>
</evidence>
<dbReference type="Proteomes" id="UP000059680">
    <property type="component" value="Chromosome 10"/>
</dbReference>
<reference evidence="3" key="1">
    <citation type="journal article" date="2005" name="Nature">
        <title>The map-based sequence of the rice genome.</title>
        <authorList>
            <consortium name="International rice genome sequencing project (IRGSP)"/>
            <person name="Matsumoto T."/>
            <person name="Wu J."/>
            <person name="Kanamori H."/>
            <person name="Katayose Y."/>
            <person name="Fujisawa M."/>
            <person name="Namiki N."/>
            <person name="Mizuno H."/>
            <person name="Yamamoto K."/>
            <person name="Antonio B.A."/>
            <person name="Baba T."/>
            <person name="Sakata K."/>
            <person name="Nagamura Y."/>
            <person name="Aoki H."/>
            <person name="Arikawa K."/>
            <person name="Arita K."/>
            <person name="Bito T."/>
            <person name="Chiden Y."/>
            <person name="Fujitsuka N."/>
            <person name="Fukunaka R."/>
            <person name="Hamada M."/>
            <person name="Harada C."/>
            <person name="Hayashi A."/>
            <person name="Hijishita S."/>
            <person name="Honda M."/>
            <person name="Hosokawa S."/>
            <person name="Ichikawa Y."/>
            <person name="Idonuma A."/>
            <person name="Iijima M."/>
            <person name="Ikeda M."/>
            <person name="Ikeno M."/>
            <person name="Ito K."/>
            <person name="Ito S."/>
            <person name="Ito T."/>
            <person name="Ito Y."/>
            <person name="Ito Y."/>
            <person name="Iwabuchi A."/>
            <person name="Kamiya K."/>
            <person name="Karasawa W."/>
            <person name="Kurita K."/>
            <person name="Katagiri S."/>
            <person name="Kikuta A."/>
            <person name="Kobayashi H."/>
            <person name="Kobayashi N."/>
            <person name="Machita K."/>
            <person name="Maehara T."/>
            <person name="Masukawa M."/>
            <person name="Mizubayashi T."/>
            <person name="Mukai Y."/>
            <person name="Nagasaki H."/>
            <person name="Nagata Y."/>
            <person name="Naito S."/>
            <person name="Nakashima M."/>
            <person name="Nakama Y."/>
            <person name="Nakamichi Y."/>
            <person name="Nakamura M."/>
            <person name="Meguro A."/>
            <person name="Negishi M."/>
            <person name="Ohta I."/>
            <person name="Ohta T."/>
            <person name="Okamoto M."/>
            <person name="Ono N."/>
            <person name="Saji S."/>
            <person name="Sakaguchi M."/>
            <person name="Sakai K."/>
            <person name="Shibata M."/>
            <person name="Shimokawa T."/>
            <person name="Song J."/>
            <person name="Takazaki Y."/>
            <person name="Terasawa K."/>
            <person name="Tsugane M."/>
            <person name="Tsuji K."/>
            <person name="Ueda S."/>
            <person name="Waki K."/>
            <person name="Yamagata H."/>
            <person name="Yamamoto M."/>
            <person name="Yamamoto S."/>
            <person name="Yamane H."/>
            <person name="Yoshiki S."/>
            <person name="Yoshihara R."/>
            <person name="Yukawa K."/>
            <person name="Zhong H."/>
            <person name="Yano M."/>
            <person name="Yuan Q."/>
            <person name="Ouyang S."/>
            <person name="Liu J."/>
            <person name="Jones K.M."/>
            <person name="Gansberger K."/>
            <person name="Moffat K."/>
            <person name="Hill J."/>
            <person name="Bera J."/>
            <person name="Fadrosh D."/>
            <person name="Jin S."/>
            <person name="Johri S."/>
            <person name="Kim M."/>
            <person name="Overton L."/>
            <person name="Reardon M."/>
            <person name="Tsitrin T."/>
            <person name="Vuong H."/>
            <person name="Weaver B."/>
            <person name="Ciecko A."/>
            <person name="Tallon L."/>
            <person name="Jackson J."/>
            <person name="Pai G."/>
            <person name="Aken S.V."/>
            <person name="Utterback T."/>
            <person name="Reidmuller S."/>
            <person name="Feldblyum T."/>
            <person name="Hsiao J."/>
            <person name="Zismann V."/>
            <person name="Iobst S."/>
            <person name="de Vazeille A.R."/>
            <person name="Buell C.R."/>
            <person name="Ying K."/>
            <person name="Li Y."/>
            <person name="Lu T."/>
            <person name="Huang Y."/>
            <person name="Zhao Q."/>
            <person name="Feng Q."/>
            <person name="Zhang L."/>
            <person name="Zhu J."/>
            <person name="Weng Q."/>
            <person name="Mu J."/>
            <person name="Lu Y."/>
            <person name="Fan D."/>
            <person name="Liu Y."/>
            <person name="Guan J."/>
            <person name="Zhang Y."/>
            <person name="Yu S."/>
            <person name="Liu X."/>
            <person name="Zhang Y."/>
            <person name="Hong G."/>
            <person name="Han B."/>
            <person name="Choisne N."/>
            <person name="Demange N."/>
            <person name="Orjeda G."/>
            <person name="Samain S."/>
            <person name="Cattolico L."/>
            <person name="Pelletier E."/>
            <person name="Couloux A."/>
            <person name="Segurens B."/>
            <person name="Wincker P."/>
            <person name="D'Hont A."/>
            <person name="Scarpelli C."/>
            <person name="Weissenbach J."/>
            <person name="Salanoubat M."/>
            <person name="Quetier F."/>
            <person name="Yu Y."/>
            <person name="Kim H.R."/>
            <person name="Rambo T."/>
            <person name="Currie J."/>
            <person name="Collura K."/>
            <person name="Luo M."/>
            <person name="Yang T."/>
            <person name="Ammiraju J.S.S."/>
            <person name="Engler F."/>
            <person name="Soderlund C."/>
            <person name="Wing R.A."/>
            <person name="Palmer L.E."/>
            <person name="de la Bastide M."/>
            <person name="Spiegel L."/>
            <person name="Nascimento L."/>
            <person name="Zutavern T."/>
            <person name="O'Shaughnessy A."/>
            <person name="Dike S."/>
            <person name="Dedhia N."/>
            <person name="Preston R."/>
            <person name="Balija V."/>
            <person name="McCombie W.R."/>
            <person name="Chow T."/>
            <person name="Chen H."/>
            <person name="Chung M."/>
            <person name="Chen C."/>
            <person name="Shaw J."/>
            <person name="Wu H."/>
            <person name="Hsiao K."/>
            <person name="Chao Y."/>
            <person name="Chu M."/>
            <person name="Cheng C."/>
            <person name="Hour A."/>
            <person name="Lee P."/>
            <person name="Lin S."/>
            <person name="Lin Y."/>
            <person name="Liou J."/>
            <person name="Liu S."/>
            <person name="Hsing Y."/>
            <person name="Raghuvanshi S."/>
            <person name="Mohanty A."/>
            <person name="Bharti A.K."/>
            <person name="Gaur A."/>
            <person name="Gupta V."/>
            <person name="Kumar D."/>
            <person name="Ravi V."/>
            <person name="Vij S."/>
            <person name="Kapur A."/>
            <person name="Khurana P."/>
            <person name="Khurana P."/>
            <person name="Khurana J.P."/>
            <person name="Tyagi A.K."/>
            <person name="Gaikwad K."/>
            <person name="Singh A."/>
            <person name="Dalal V."/>
            <person name="Srivastava S."/>
            <person name="Dixit A."/>
            <person name="Pal A.K."/>
            <person name="Ghazi I.A."/>
            <person name="Yadav M."/>
            <person name="Pandit A."/>
            <person name="Bhargava A."/>
            <person name="Sureshbabu K."/>
            <person name="Batra K."/>
            <person name="Sharma T.R."/>
            <person name="Mohapatra T."/>
            <person name="Singh N.K."/>
            <person name="Messing J."/>
            <person name="Nelson A.B."/>
            <person name="Fuks G."/>
            <person name="Kavchok S."/>
            <person name="Keizer G."/>
            <person name="Linton E."/>
            <person name="Llaca V."/>
            <person name="Song R."/>
            <person name="Tanyolac B."/>
            <person name="Young S."/>
            <person name="Ho-Il K."/>
            <person name="Hahn J.H."/>
            <person name="Sangsakoo G."/>
            <person name="Vanavichit A."/>
            <person name="de Mattos Luiz.A.T."/>
            <person name="Zimmer P.D."/>
            <person name="Malone G."/>
            <person name="Dellagostin O."/>
            <person name="de Oliveira A.C."/>
            <person name="Bevan M."/>
            <person name="Bancroft I."/>
            <person name="Minx P."/>
            <person name="Cordum H."/>
            <person name="Wilson R."/>
            <person name="Cheng Z."/>
            <person name="Jin W."/>
            <person name="Jiang J."/>
            <person name="Leong S.A."/>
            <person name="Iwama H."/>
            <person name="Gojobori T."/>
            <person name="Itoh T."/>
            <person name="Niimura Y."/>
            <person name="Fujii Y."/>
            <person name="Habara T."/>
            <person name="Sakai H."/>
            <person name="Sato Y."/>
            <person name="Wilson G."/>
            <person name="Kumar K."/>
            <person name="McCouch S."/>
            <person name="Juretic N."/>
            <person name="Hoen D."/>
            <person name="Wright S."/>
            <person name="Bruskiewich R."/>
            <person name="Bureau T."/>
            <person name="Miyao A."/>
            <person name="Hirochika H."/>
            <person name="Nishikawa T."/>
            <person name="Kadowaki K."/>
            <person name="Sugiura M."/>
            <person name="Burr B."/>
            <person name="Sasaki T."/>
        </authorList>
    </citation>
    <scope>NUCLEOTIDE SEQUENCE [LARGE SCALE GENOMIC DNA]</scope>
    <source>
        <strain evidence="3">cv. Nipponbare</strain>
    </source>
</reference>
<keyword evidence="3" id="KW-1185">Reference proteome</keyword>
<feature type="region of interest" description="Disordered" evidence="1">
    <location>
        <begin position="109"/>
        <end position="150"/>
    </location>
</feature>
<accession>A0A0P0XWR1</accession>
<protein>
    <submittedName>
        <fullName evidence="2">Os10g0542550 protein</fullName>
    </submittedName>
</protein>
<dbReference type="Gramene" id="Os10t0542550-00">
    <property type="protein sequence ID" value="Os10t0542550-00"/>
    <property type="gene ID" value="Os10g0542550"/>
</dbReference>
<dbReference type="AlphaFoldDB" id="A0A0P0XWR1"/>
<feature type="compositionally biased region" description="Polar residues" evidence="1">
    <location>
        <begin position="84"/>
        <end position="95"/>
    </location>
</feature>
<evidence type="ECO:0000256" key="1">
    <source>
        <dbReference type="SAM" id="MobiDB-lite"/>
    </source>
</evidence>
<sequence length="150" mass="15834">MPGRAMAAYAAALSTRSVRFVDRASSVTTTLAPAVLHSLPSLHRTCSTGAAADTAPEQRRARGGEVAAVEGRGEGAVPARTGCTHAQSNNQNQPNNLAVINQAKTHKARTRVDVSVPPSLSPYVPFSAIDESRNPALDRRTHLSQPETID</sequence>
<feature type="compositionally biased region" description="Basic and acidic residues" evidence="1">
    <location>
        <begin position="130"/>
        <end position="141"/>
    </location>
</feature>
<name>A0A0P0XWR1_ORYSJ</name>
<feature type="compositionally biased region" description="Low complexity" evidence="1">
    <location>
        <begin position="113"/>
        <end position="127"/>
    </location>
</feature>
<dbReference type="InParanoid" id="A0A0P0XWR1"/>
<dbReference type="EMBL" id="AP014966">
    <property type="protein sequence ID" value="BAT11877.1"/>
    <property type="molecule type" value="Genomic_DNA"/>
</dbReference>
<feature type="region of interest" description="Disordered" evidence="1">
    <location>
        <begin position="71"/>
        <end position="95"/>
    </location>
</feature>
<feature type="non-terminal residue" evidence="2">
    <location>
        <position position="1"/>
    </location>
</feature>
<gene>
    <name evidence="2" type="ordered locus">Os10g0542550</name>
    <name evidence="2" type="ORF">OSNPB_100542550</name>
</gene>
<dbReference type="PaxDb" id="39947-A0A0P0XWR1"/>
<evidence type="ECO:0000313" key="3">
    <source>
        <dbReference type="Proteomes" id="UP000059680"/>
    </source>
</evidence>
<proteinExistence type="predicted"/>
<reference evidence="2 3" key="3">
    <citation type="journal article" date="2013" name="Rice">
        <title>Improvement of the Oryza sativa Nipponbare reference genome using next generation sequence and optical map data.</title>
        <authorList>
            <person name="Kawahara Y."/>
            <person name="de la Bastide M."/>
            <person name="Hamilton J.P."/>
            <person name="Kanamori H."/>
            <person name="McCombie W.R."/>
            <person name="Ouyang S."/>
            <person name="Schwartz D.C."/>
            <person name="Tanaka T."/>
            <person name="Wu J."/>
            <person name="Zhou S."/>
            <person name="Childs K.L."/>
            <person name="Davidson R.M."/>
            <person name="Lin H."/>
            <person name="Quesada-Ocampo L."/>
            <person name="Vaillancourt B."/>
            <person name="Sakai H."/>
            <person name="Lee S.S."/>
            <person name="Kim J."/>
            <person name="Numa H."/>
            <person name="Itoh T."/>
            <person name="Buell C.R."/>
            <person name="Matsumoto T."/>
        </authorList>
    </citation>
    <scope>NUCLEOTIDE SEQUENCE [LARGE SCALE GENOMIC DNA]</scope>
    <source>
        <strain evidence="3">cv. Nipponbare</strain>
    </source>
</reference>